<evidence type="ECO:0000256" key="5">
    <source>
        <dbReference type="ARBA" id="ARBA00023172"/>
    </source>
</evidence>
<reference evidence="7 8" key="1">
    <citation type="journal article" date="2011" name="J. Bacteriol.">
        <title>Draft genome sequence of Sporolactobacillus inulinus strain CASD, an efficient D-lactic acid-producing bacterium with high-concentration lactate tolerance capability.</title>
        <authorList>
            <person name="Yu B."/>
            <person name="Su F."/>
            <person name="Wang L."/>
            <person name="Xu K."/>
            <person name="Zhao B."/>
            <person name="Xu P."/>
        </authorList>
    </citation>
    <scope>NUCLEOTIDE SEQUENCE [LARGE SCALE GENOMIC DNA]</scope>
    <source>
        <strain evidence="7 8">CASD</strain>
    </source>
</reference>
<evidence type="ECO:0000313" key="8">
    <source>
        <dbReference type="Proteomes" id="UP000035553"/>
    </source>
</evidence>
<evidence type="ECO:0000256" key="6">
    <source>
        <dbReference type="RuleBase" id="RU365089"/>
    </source>
</evidence>
<evidence type="ECO:0000256" key="4">
    <source>
        <dbReference type="ARBA" id="ARBA00023125"/>
    </source>
</evidence>
<evidence type="ECO:0000256" key="2">
    <source>
        <dbReference type="ARBA" id="ARBA00010961"/>
    </source>
</evidence>
<dbReference type="OrthoDB" id="9779930at2"/>
<dbReference type="RefSeq" id="WP_010027678.1">
    <property type="nucleotide sequence ID" value="NZ_AFVQ02000162.1"/>
</dbReference>
<proteinExistence type="inferred from homology"/>
<dbReference type="PROSITE" id="PS01007">
    <property type="entry name" value="TRANSPOSASE_MUTATOR"/>
    <property type="match status" value="1"/>
</dbReference>
<dbReference type="Proteomes" id="UP000035553">
    <property type="component" value="Unassembled WGS sequence"/>
</dbReference>
<keyword evidence="4 6" id="KW-0238">DNA-binding</keyword>
<sequence length="411" mass="47599">MQNYRYYGDMTIRELASQCESVDDIQTMIRDLFKDTLQIIFEAEMEHHLGYSKHAVDGIHSGNSRNGYSKKTIKSKFGTTTLDVPRDRNGKFEPQIIKKHETALNGLDHQIIALYAKGMSTRDIEDHMRDIYGISVSPAMVSKVTDKIIPAIYDWHSRPLERVYTIVYLDAIHFKVKQDHRIINKAAYTVLGINTEGMKDILGIWVGENESASFWLSVCNDLKSRGIEDILIACKDGLSGFSEAINTVFPQTRIQLCVIHQLRNSVKYIPTKNRRVFLEDMKKVYKAFTLDQAKLAFEDVKNNWADKYPRVIDSWETNWMELTAYFEYPPAIRKMIYTTNTVEGFHRQLRKVTKSKNAYPTDDSLRKIIYLATMDITKKWNNPIPGWIECKAQLEIMFGDRFTSGYPDKDL</sequence>
<dbReference type="GO" id="GO:0004803">
    <property type="term" value="F:transposase activity"/>
    <property type="evidence" value="ECO:0007669"/>
    <property type="project" value="UniProtKB-UniRule"/>
</dbReference>
<dbReference type="PANTHER" id="PTHR33217:SF8">
    <property type="entry name" value="MUTATOR FAMILY TRANSPOSASE"/>
    <property type="match status" value="1"/>
</dbReference>
<organism evidence="7 8">
    <name type="scientific">Sporolactobacillus inulinus CASD</name>
    <dbReference type="NCBI Taxonomy" id="1069536"/>
    <lineage>
        <taxon>Bacteria</taxon>
        <taxon>Bacillati</taxon>
        <taxon>Bacillota</taxon>
        <taxon>Bacilli</taxon>
        <taxon>Bacillales</taxon>
        <taxon>Sporolactobacillaceae</taxon>
        <taxon>Sporolactobacillus</taxon>
    </lineage>
</organism>
<keyword evidence="6" id="KW-0814">Transposable element</keyword>
<dbReference type="GO" id="GO:0003677">
    <property type="term" value="F:DNA binding"/>
    <property type="evidence" value="ECO:0007669"/>
    <property type="project" value="UniProtKB-UniRule"/>
</dbReference>
<dbReference type="Pfam" id="PF00872">
    <property type="entry name" value="Transposase_mut"/>
    <property type="match status" value="1"/>
</dbReference>
<evidence type="ECO:0000313" key="7">
    <source>
        <dbReference type="EMBL" id="KLI01801.1"/>
    </source>
</evidence>
<evidence type="ECO:0000256" key="3">
    <source>
        <dbReference type="ARBA" id="ARBA00022578"/>
    </source>
</evidence>
<name>A0A0U1QLY4_9BACL</name>
<comment type="function">
    <text evidence="1 6">Required for the transposition of the insertion element.</text>
</comment>
<dbReference type="PANTHER" id="PTHR33217">
    <property type="entry name" value="TRANSPOSASE FOR INSERTION SEQUENCE ELEMENT IS1081"/>
    <property type="match status" value="1"/>
</dbReference>
<comment type="caution">
    <text evidence="7">The sequence shown here is derived from an EMBL/GenBank/DDBJ whole genome shotgun (WGS) entry which is preliminary data.</text>
</comment>
<dbReference type="NCBIfam" id="NF033543">
    <property type="entry name" value="transpos_IS256"/>
    <property type="match status" value="1"/>
</dbReference>
<comment type="similarity">
    <text evidence="2 6">Belongs to the transposase mutator family.</text>
</comment>
<evidence type="ECO:0000256" key="1">
    <source>
        <dbReference type="ARBA" id="ARBA00002190"/>
    </source>
</evidence>
<dbReference type="GO" id="GO:0006313">
    <property type="term" value="P:DNA transposition"/>
    <property type="evidence" value="ECO:0007669"/>
    <property type="project" value="UniProtKB-UniRule"/>
</dbReference>
<keyword evidence="5 6" id="KW-0233">DNA recombination</keyword>
<dbReference type="EMBL" id="AFVQ02000162">
    <property type="protein sequence ID" value="KLI01801.1"/>
    <property type="molecule type" value="Genomic_DNA"/>
</dbReference>
<dbReference type="AlphaFoldDB" id="A0A0U1QLY4"/>
<protein>
    <recommendedName>
        <fullName evidence="6">Mutator family transposase</fullName>
    </recommendedName>
</protein>
<gene>
    <name evidence="7" type="ORF">SINU_11650</name>
</gene>
<keyword evidence="3 6" id="KW-0815">Transposition</keyword>
<accession>A0A0U1QLY4</accession>
<dbReference type="InterPro" id="IPR001207">
    <property type="entry name" value="Transposase_mutator"/>
</dbReference>
<keyword evidence="8" id="KW-1185">Reference proteome</keyword>